<dbReference type="PANTHER" id="PTHR30160:SF1">
    <property type="entry name" value="LIPOPOLYSACCHARIDE 1,2-N-ACETYLGLUCOSAMINETRANSFERASE-RELATED"/>
    <property type="match status" value="1"/>
</dbReference>
<dbReference type="EMBL" id="AAWS01000026">
    <property type="protein sequence ID" value="EAY27155.1"/>
    <property type="molecule type" value="Genomic_DNA"/>
</dbReference>
<dbReference type="eggNOG" id="COG0859">
    <property type="taxonomic scope" value="Bacteria"/>
</dbReference>
<comment type="caution">
    <text evidence="3">The sequence shown here is derived from an EMBL/GenBank/DDBJ whole genome shotgun (WGS) entry which is preliminary data.</text>
</comment>
<keyword evidence="2 3" id="KW-0808">Transferase</keyword>
<dbReference type="AlphaFoldDB" id="A1ZR66"/>
<dbReference type="Proteomes" id="UP000004095">
    <property type="component" value="Unassembled WGS sequence"/>
</dbReference>
<dbReference type="Gene3D" id="3.40.50.2000">
    <property type="entry name" value="Glycogen Phosphorylase B"/>
    <property type="match status" value="2"/>
</dbReference>
<keyword evidence="1" id="KW-0328">Glycosyltransferase</keyword>
<dbReference type="Pfam" id="PF01075">
    <property type="entry name" value="Glyco_transf_9"/>
    <property type="match status" value="1"/>
</dbReference>
<name>A1ZR66_MICM2</name>
<dbReference type="GO" id="GO:0009244">
    <property type="term" value="P:lipopolysaccharide core region biosynthetic process"/>
    <property type="evidence" value="ECO:0007669"/>
    <property type="project" value="TreeGrafter"/>
</dbReference>
<proteinExistence type="predicted"/>
<sequence length="339" mass="38893">MSITKNKKQKILIIRFSAIGDIVWTSPVVRVLKQQLPNAEIHFCTKYVYREMVIANPYIDQLHFLKDSLSELVSDLKKEKFDIIIDLHKNVRTRLMRLQLRRKTYSYHKFTLRRWLFVKFKVKTMPNLHVADRYLQTIQPLGVQYDGKGLDFFIPKEQEVDIQQFLPATHHKGYVAFVIGASQFTKILPLNRMLELCEKINRPLVLIGGKEDQITGDKIVAHFANKPAGNLAIFNACNQLSISQSASIVKQAELVFGQDTGLTHIAAAFQKQIYAVYGGTSTLGFYPYDTPHVILENNDLNCRPCSKSGKSHCPKGHFKCMQDIKFNFELPEVYTSDPK</sequence>
<dbReference type="GO" id="GO:0008713">
    <property type="term" value="F:ADP-heptose-lipopolysaccharide heptosyltransferase activity"/>
    <property type="evidence" value="ECO:0007669"/>
    <property type="project" value="TreeGrafter"/>
</dbReference>
<dbReference type="OrthoDB" id="9768048at2"/>
<evidence type="ECO:0000313" key="4">
    <source>
        <dbReference type="Proteomes" id="UP000004095"/>
    </source>
</evidence>
<evidence type="ECO:0000256" key="1">
    <source>
        <dbReference type="ARBA" id="ARBA00022676"/>
    </source>
</evidence>
<evidence type="ECO:0000313" key="3">
    <source>
        <dbReference type="EMBL" id="EAY27155.1"/>
    </source>
</evidence>
<reference evidence="3 4" key="1">
    <citation type="submission" date="2007-01" db="EMBL/GenBank/DDBJ databases">
        <authorList>
            <person name="Haygood M."/>
            <person name="Podell S."/>
            <person name="Anderson C."/>
            <person name="Hopkinson B."/>
            <person name="Roe K."/>
            <person name="Barbeau K."/>
            <person name="Gaasterland T."/>
            <person name="Ferriera S."/>
            <person name="Johnson J."/>
            <person name="Kravitz S."/>
            <person name="Beeson K."/>
            <person name="Sutton G."/>
            <person name="Rogers Y.-H."/>
            <person name="Friedman R."/>
            <person name="Frazier M."/>
            <person name="Venter J.C."/>
        </authorList>
    </citation>
    <scope>NUCLEOTIDE SEQUENCE [LARGE SCALE GENOMIC DNA]</scope>
    <source>
        <strain evidence="3 4">ATCC 23134</strain>
    </source>
</reference>
<gene>
    <name evidence="3" type="ORF">M23134_08429</name>
</gene>
<dbReference type="InterPro" id="IPR002201">
    <property type="entry name" value="Glyco_trans_9"/>
</dbReference>
<protein>
    <submittedName>
        <fullName evidence="3">Heptosyltransferase</fullName>
    </submittedName>
</protein>
<accession>A1ZR66</accession>
<dbReference type="RefSeq" id="WP_004156232.1">
    <property type="nucleotide sequence ID" value="NZ_AAWS01000026.1"/>
</dbReference>
<dbReference type="GO" id="GO:0005829">
    <property type="term" value="C:cytosol"/>
    <property type="evidence" value="ECO:0007669"/>
    <property type="project" value="TreeGrafter"/>
</dbReference>
<dbReference type="SUPFAM" id="SSF53756">
    <property type="entry name" value="UDP-Glycosyltransferase/glycogen phosphorylase"/>
    <property type="match status" value="1"/>
</dbReference>
<dbReference type="CDD" id="cd03789">
    <property type="entry name" value="GT9_LPS_heptosyltransferase"/>
    <property type="match status" value="1"/>
</dbReference>
<evidence type="ECO:0000256" key="2">
    <source>
        <dbReference type="ARBA" id="ARBA00022679"/>
    </source>
</evidence>
<keyword evidence="4" id="KW-1185">Reference proteome</keyword>
<dbReference type="PANTHER" id="PTHR30160">
    <property type="entry name" value="TETRAACYLDISACCHARIDE 4'-KINASE-RELATED"/>
    <property type="match status" value="1"/>
</dbReference>
<dbReference type="InterPro" id="IPR051199">
    <property type="entry name" value="LPS_LOS_Heptosyltrfase"/>
</dbReference>
<organism evidence="3 4">
    <name type="scientific">Microscilla marina ATCC 23134</name>
    <dbReference type="NCBI Taxonomy" id="313606"/>
    <lineage>
        <taxon>Bacteria</taxon>
        <taxon>Pseudomonadati</taxon>
        <taxon>Bacteroidota</taxon>
        <taxon>Cytophagia</taxon>
        <taxon>Cytophagales</taxon>
        <taxon>Microscillaceae</taxon>
        <taxon>Microscilla</taxon>
    </lineage>
</organism>